<dbReference type="PANTHER" id="PTHR30346:SF29">
    <property type="entry name" value="LYSR SUBSTRATE-BINDING"/>
    <property type="match status" value="1"/>
</dbReference>
<comment type="caution">
    <text evidence="7">The sequence shown here is derived from an EMBL/GenBank/DDBJ whole genome shotgun (WGS) entry which is preliminary data.</text>
</comment>
<dbReference type="SUPFAM" id="SSF46785">
    <property type="entry name" value="Winged helix' DNA-binding domain"/>
    <property type="match status" value="1"/>
</dbReference>
<dbReference type="SUPFAM" id="SSF53850">
    <property type="entry name" value="Periplasmic binding protein-like II"/>
    <property type="match status" value="1"/>
</dbReference>
<organism evidence="7 8">
    <name type="scientific">Streptomyces zagrosensis</name>
    <dbReference type="NCBI Taxonomy" id="1042984"/>
    <lineage>
        <taxon>Bacteria</taxon>
        <taxon>Bacillati</taxon>
        <taxon>Actinomycetota</taxon>
        <taxon>Actinomycetes</taxon>
        <taxon>Kitasatosporales</taxon>
        <taxon>Streptomycetaceae</taxon>
        <taxon>Streptomyces</taxon>
    </lineage>
</organism>
<evidence type="ECO:0000259" key="6">
    <source>
        <dbReference type="PROSITE" id="PS50931"/>
    </source>
</evidence>
<evidence type="ECO:0000256" key="2">
    <source>
        <dbReference type="ARBA" id="ARBA00023015"/>
    </source>
</evidence>
<dbReference type="GO" id="GO:0003677">
    <property type="term" value="F:DNA binding"/>
    <property type="evidence" value="ECO:0007669"/>
    <property type="project" value="UniProtKB-KW"/>
</dbReference>
<evidence type="ECO:0000256" key="5">
    <source>
        <dbReference type="SAM" id="MobiDB-lite"/>
    </source>
</evidence>
<dbReference type="EMBL" id="JACHJL010000008">
    <property type="protein sequence ID" value="MBB5936623.1"/>
    <property type="molecule type" value="Genomic_DNA"/>
</dbReference>
<gene>
    <name evidence="7" type="ORF">FHS42_003698</name>
</gene>
<dbReference type="InterPro" id="IPR000847">
    <property type="entry name" value="LysR_HTH_N"/>
</dbReference>
<dbReference type="FunFam" id="1.10.10.10:FF:000001">
    <property type="entry name" value="LysR family transcriptional regulator"/>
    <property type="match status" value="1"/>
</dbReference>
<feature type="compositionally biased region" description="Low complexity" evidence="5">
    <location>
        <begin position="177"/>
        <end position="193"/>
    </location>
</feature>
<comment type="similarity">
    <text evidence="1">Belongs to the LysR transcriptional regulatory family.</text>
</comment>
<dbReference type="RefSeq" id="WP_184573178.1">
    <property type="nucleotide sequence ID" value="NZ_JACHJL010000008.1"/>
</dbReference>
<keyword evidence="4" id="KW-0804">Transcription</keyword>
<feature type="region of interest" description="Disordered" evidence="5">
    <location>
        <begin position="336"/>
        <end position="360"/>
    </location>
</feature>
<keyword evidence="3 7" id="KW-0238">DNA-binding</keyword>
<feature type="domain" description="HTH lysR-type" evidence="6">
    <location>
        <begin position="2"/>
        <end position="59"/>
    </location>
</feature>
<accession>A0A7W9QAF5</accession>
<dbReference type="Proteomes" id="UP000588098">
    <property type="component" value="Unassembled WGS sequence"/>
</dbReference>
<dbReference type="CDD" id="cd08423">
    <property type="entry name" value="PBP2_LTTR_like_6"/>
    <property type="match status" value="1"/>
</dbReference>
<protein>
    <submittedName>
        <fullName evidence="7">DNA-binding transcriptional LysR family regulator</fullName>
    </submittedName>
</protein>
<dbReference type="PROSITE" id="PS50931">
    <property type="entry name" value="HTH_LYSR"/>
    <property type="match status" value="1"/>
</dbReference>
<keyword evidence="8" id="KW-1185">Reference proteome</keyword>
<sequence>MLDVRRLRLLRELALRGTIVAVAEALTFTPSAVSQQLSALEREAGVPLLERTGRRVTLTPAGHRLVRHAEAVLERLEQAAAELIDTRQGLAGPLRIGTFPTAARAIVPAALMALAREHPQLEPMVSEVDPAAVADALRARELEVALVHDYDFVPARVEPGLSTEPLCTEAMYLASPNAPHSSHAPHGPHGPHGLTDASDATYAPAAAPYAPAAAPHPPTAAERPGPGIAAWRDAPWITATPGTLCHTMTIRACQAAGFTPRVRHQVDEFATVLALVAAGQGVALVPQLGLAYPYPHVVLTPMAMSRRTRIAFRSGAGQHPAVAAVATALRSVVPAAMRDPQEAPDEQAPEPAVTTRPASA</sequence>
<keyword evidence="2" id="KW-0805">Transcription regulation</keyword>
<dbReference type="InterPro" id="IPR005119">
    <property type="entry name" value="LysR_subst-bd"/>
</dbReference>
<evidence type="ECO:0000313" key="8">
    <source>
        <dbReference type="Proteomes" id="UP000588098"/>
    </source>
</evidence>
<dbReference type="PANTHER" id="PTHR30346">
    <property type="entry name" value="TRANSCRIPTIONAL DUAL REGULATOR HCAR-RELATED"/>
    <property type="match status" value="1"/>
</dbReference>
<dbReference type="Pfam" id="PF00126">
    <property type="entry name" value="HTH_1"/>
    <property type="match status" value="1"/>
</dbReference>
<evidence type="ECO:0000313" key="7">
    <source>
        <dbReference type="EMBL" id="MBB5936623.1"/>
    </source>
</evidence>
<feature type="region of interest" description="Disordered" evidence="5">
    <location>
        <begin position="177"/>
        <end position="199"/>
    </location>
</feature>
<reference evidence="7 8" key="1">
    <citation type="submission" date="2020-08" db="EMBL/GenBank/DDBJ databases">
        <title>Genomic Encyclopedia of Type Strains, Phase III (KMG-III): the genomes of soil and plant-associated and newly described type strains.</title>
        <authorList>
            <person name="Whitman W."/>
        </authorList>
    </citation>
    <scope>NUCLEOTIDE SEQUENCE [LARGE SCALE GENOMIC DNA]</scope>
    <source>
        <strain evidence="7 8">CECT 8305</strain>
    </source>
</reference>
<proteinExistence type="inferred from homology"/>
<dbReference type="GO" id="GO:0003700">
    <property type="term" value="F:DNA-binding transcription factor activity"/>
    <property type="evidence" value="ECO:0007669"/>
    <property type="project" value="InterPro"/>
</dbReference>
<dbReference type="GO" id="GO:0032993">
    <property type="term" value="C:protein-DNA complex"/>
    <property type="evidence" value="ECO:0007669"/>
    <property type="project" value="TreeGrafter"/>
</dbReference>
<evidence type="ECO:0000256" key="1">
    <source>
        <dbReference type="ARBA" id="ARBA00009437"/>
    </source>
</evidence>
<dbReference type="InterPro" id="IPR036388">
    <property type="entry name" value="WH-like_DNA-bd_sf"/>
</dbReference>
<dbReference type="Pfam" id="PF03466">
    <property type="entry name" value="LysR_substrate"/>
    <property type="match status" value="2"/>
</dbReference>
<evidence type="ECO:0000256" key="3">
    <source>
        <dbReference type="ARBA" id="ARBA00023125"/>
    </source>
</evidence>
<dbReference type="InterPro" id="IPR036390">
    <property type="entry name" value="WH_DNA-bd_sf"/>
</dbReference>
<dbReference type="Gene3D" id="1.10.10.10">
    <property type="entry name" value="Winged helix-like DNA-binding domain superfamily/Winged helix DNA-binding domain"/>
    <property type="match status" value="1"/>
</dbReference>
<dbReference type="AlphaFoldDB" id="A0A7W9QAF5"/>
<evidence type="ECO:0000256" key="4">
    <source>
        <dbReference type="ARBA" id="ARBA00023163"/>
    </source>
</evidence>
<name>A0A7W9QAF5_9ACTN</name>
<dbReference type="Gene3D" id="3.40.190.10">
    <property type="entry name" value="Periplasmic binding protein-like II"/>
    <property type="match status" value="2"/>
</dbReference>